<evidence type="ECO:0000313" key="1">
    <source>
        <dbReference type="EMBL" id="JAH94404.1"/>
    </source>
</evidence>
<name>A0A0E9WVI2_ANGAN</name>
<dbReference type="AlphaFoldDB" id="A0A0E9WVI2"/>
<sequence>MSASLHKNVLGDSNDIPEIFKALLEYPFSAPVLDDNGKGVIMFVKNQGDFVSIHLNLIILC</sequence>
<proteinExistence type="predicted"/>
<accession>A0A0E9WVI2</accession>
<organism evidence="1">
    <name type="scientific">Anguilla anguilla</name>
    <name type="common">European freshwater eel</name>
    <name type="synonym">Muraena anguilla</name>
    <dbReference type="NCBI Taxonomy" id="7936"/>
    <lineage>
        <taxon>Eukaryota</taxon>
        <taxon>Metazoa</taxon>
        <taxon>Chordata</taxon>
        <taxon>Craniata</taxon>
        <taxon>Vertebrata</taxon>
        <taxon>Euteleostomi</taxon>
        <taxon>Actinopterygii</taxon>
        <taxon>Neopterygii</taxon>
        <taxon>Teleostei</taxon>
        <taxon>Anguilliformes</taxon>
        <taxon>Anguillidae</taxon>
        <taxon>Anguilla</taxon>
    </lineage>
</organism>
<reference evidence="1" key="2">
    <citation type="journal article" date="2015" name="Fish Shellfish Immunol.">
        <title>Early steps in the European eel (Anguilla anguilla)-Vibrio vulnificus interaction in the gills: Role of the RtxA13 toxin.</title>
        <authorList>
            <person name="Callol A."/>
            <person name="Pajuelo D."/>
            <person name="Ebbesson L."/>
            <person name="Teles M."/>
            <person name="MacKenzie S."/>
            <person name="Amaro C."/>
        </authorList>
    </citation>
    <scope>NUCLEOTIDE SEQUENCE</scope>
</reference>
<dbReference type="EMBL" id="GBXM01014173">
    <property type="protein sequence ID" value="JAH94404.1"/>
    <property type="molecule type" value="Transcribed_RNA"/>
</dbReference>
<reference evidence="1" key="1">
    <citation type="submission" date="2014-11" db="EMBL/GenBank/DDBJ databases">
        <authorList>
            <person name="Amaro Gonzalez C."/>
        </authorList>
    </citation>
    <scope>NUCLEOTIDE SEQUENCE</scope>
</reference>
<protein>
    <submittedName>
        <fullName evidence="1">Uncharacterized protein</fullName>
    </submittedName>
</protein>